<keyword evidence="2" id="KW-1185">Reference proteome</keyword>
<proteinExistence type="predicted"/>
<gene>
    <name evidence="1" type="ORF">CA12_19250</name>
</gene>
<evidence type="ECO:0000313" key="2">
    <source>
        <dbReference type="Proteomes" id="UP000318741"/>
    </source>
</evidence>
<evidence type="ECO:0008006" key="3">
    <source>
        <dbReference type="Google" id="ProtNLM"/>
    </source>
</evidence>
<reference evidence="1 2" key="1">
    <citation type="submission" date="2019-02" db="EMBL/GenBank/DDBJ databases">
        <title>Deep-cultivation of Planctomycetes and their phenomic and genomic characterization uncovers novel biology.</title>
        <authorList>
            <person name="Wiegand S."/>
            <person name="Jogler M."/>
            <person name="Boedeker C."/>
            <person name="Pinto D."/>
            <person name="Vollmers J."/>
            <person name="Rivas-Marin E."/>
            <person name="Kohn T."/>
            <person name="Peeters S.H."/>
            <person name="Heuer A."/>
            <person name="Rast P."/>
            <person name="Oberbeckmann S."/>
            <person name="Bunk B."/>
            <person name="Jeske O."/>
            <person name="Meyerdierks A."/>
            <person name="Storesund J.E."/>
            <person name="Kallscheuer N."/>
            <person name="Luecker S."/>
            <person name="Lage O.M."/>
            <person name="Pohl T."/>
            <person name="Merkel B.J."/>
            <person name="Hornburger P."/>
            <person name="Mueller R.-W."/>
            <person name="Bruemmer F."/>
            <person name="Labrenz M."/>
            <person name="Spormann A.M."/>
            <person name="Op den Camp H."/>
            <person name="Overmann J."/>
            <person name="Amann R."/>
            <person name="Jetten M.S.M."/>
            <person name="Mascher T."/>
            <person name="Medema M.H."/>
            <person name="Devos D.P."/>
            <person name="Kaster A.-K."/>
            <person name="Ovreas L."/>
            <person name="Rohde M."/>
            <person name="Galperin M.Y."/>
            <person name="Jogler C."/>
        </authorList>
    </citation>
    <scope>NUCLEOTIDE SEQUENCE [LARGE SCALE GENOMIC DNA]</scope>
    <source>
        <strain evidence="1 2">CA12</strain>
    </source>
</reference>
<accession>A0A517P8X5</accession>
<evidence type="ECO:0000313" key="1">
    <source>
        <dbReference type="EMBL" id="QDT15830.1"/>
    </source>
</evidence>
<name>A0A517P8X5_9PLAN</name>
<organism evidence="1 2">
    <name type="scientific">Alienimonas californiensis</name>
    <dbReference type="NCBI Taxonomy" id="2527989"/>
    <lineage>
        <taxon>Bacteria</taxon>
        <taxon>Pseudomonadati</taxon>
        <taxon>Planctomycetota</taxon>
        <taxon>Planctomycetia</taxon>
        <taxon>Planctomycetales</taxon>
        <taxon>Planctomycetaceae</taxon>
        <taxon>Alienimonas</taxon>
    </lineage>
</organism>
<protein>
    <recommendedName>
        <fullName evidence="3">Type II secretion system protein</fullName>
    </recommendedName>
</protein>
<dbReference type="KEGG" id="acaf:CA12_19250"/>
<sequence>MLLALIVASLAALLTVALMDASRLRIHAAGNTRDAEVARYVAEAGLHRGLSELEADITWRAGHSDVPFPPDATVYGFMGVRVSQYSVTAADGPDGTVEVRAVGTVVRPDGNVSRVLTATVKQGG</sequence>
<dbReference type="Proteomes" id="UP000318741">
    <property type="component" value="Chromosome"/>
</dbReference>
<dbReference type="EMBL" id="CP036265">
    <property type="protein sequence ID" value="QDT15830.1"/>
    <property type="molecule type" value="Genomic_DNA"/>
</dbReference>
<dbReference type="AlphaFoldDB" id="A0A517P8X5"/>